<feature type="domain" description="Enolpyruvate transferase" evidence="2">
    <location>
        <begin position="3"/>
        <end position="245"/>
    </location>
</feature>
<comment type="caution">
    <text evidence="3">The sequence shown here is derived from an EMBL/GenBank/DDBJ whole genome shotgun (WGS) entry which is preliminary data.</text>
</comment>
<sequence>MQAHGVTSVRESARTRDHTERMLPLFGAPVERDAMSARVRGPATLHGAEIEVPGDFSAAAFLLAAAAIVRGSDVTIRGVGVNPTRTAFLDHLARIGARVERGNDRVASEEPVADLRVRAGALRGVRLAPGGAPGLIDELPLVAILAAFADGKTVVRGAEELRVKESDRISAVAAGLKAMGVDVDVHPDGWTIHGKGGRLRGGTVDAGGDHRIAMAFLVAGLAAREGVTLLGAESSRVSDPGFLSRLRSLAR</sequence>
<keyword evidence="1" id="KW-0808">Transferase</keyword>
<reference evidence="3 4" key="1">
    <citation type="journal article" date="2019" name="Nat. Microbiol.">
        <title>Mediterranean grassland soil C-N compound turnover is dependent on rainfall and depth, and is mediated by genomically divergent microorganisms.</title>
        <authorList>
            <person name="Diamond S."/>
            <person name="Andeer P.F."/>
            <person name="Li Z."/>
            <person name="Crits-Christoph A."/>
            <person name="Burstein D."/>
            <person name="Anantharaman K."/>
            <person name="Lane K.R."/>
            <person name="Thomas B.C."/>
            <person name="Pan C."/>
            <person name="Northen T.R."/>
            <person name="Banfield J.F."/>
        </authorList>
    </citation>
    <scope>NUCLEOTIDE SEQUENCE [LARGE SCALE GENOMIC DNA]</scope>
    <source>
        <strain evidence="3">WS_7</strain>
    </source>
</reference>
<dbReference type="InterPro" id="IPR001986">
    <property type="entry name" value="Enolpyruvate_Tfrase_dom"/>
</dbReference>
<evidence type="ECO:0000313" key="3">
    <source>
        <dbReference type="EMBL" id="TMQ66978.1"/>
    </source>
</evidence>
<dbReference type="InterPro" id="IPR036968">
    <property type="entry name" value="Enolpyruvate_Tfrase_sf"/>
</dbReference>
<dbReference type="GO" id="GO:0009423">
    <property type="term" value="P:chorismate biosynthetic process"/>
    <property type="evidence" value="ECO:0007669"/>
    <property type="project" value="TreeGrafter"/>
</dbReference>
<evidence type="ECO:0000259" key="2">
    <source>
        <dbReference type="Pfam" id="PF00275"/>
    </source>
</evidence>
<proteinExistence type="predicted"/>
<evidence type="ECO:0000256" key="1">
    <source>
        <dbReference type="ARBA" id="ARBA00022679"/>
    </source>
</evidence>
<accession>A0A538TTQ4</accession>
<evidence type="ECO:0000313" key="4">
    <source>
        <dbReference type="Proteomes" id="UP000317366"/>
    </source>
</evidence>
<dbReference type="Proteomes" id="UP000317366">
    <property type="component" value="Unassembled WGS sequence"/>
</dbReference>
<dbReference type="Pfam" id="PF00275">
    <property type="entry name" value="EPSP_synthase"/>
    <property type="match status" value="1"/>
</dbReference>
<dbReference type="PANTHER" id="PTHR21090">
    <property type="entry name" value="AROM/DEHYDROQUINATE SYNTHASE"/>
    <property type="match status" value="1"/>
</dbReference>
<organism evidence="3 4">
    <name type="scientific">Eiseniibacteriota bacterium</name>
    <dbReference type="NCBI Taxonomy" id="2212470"/>
    <lineage>
        <taxon>Bacteria</taxon>
        <taxon>Candidatus Eiseniibacteriota</taxon>
    </lineage>
</organism>
<name>A0A538TTQ4_UNCEI</name>
<dbReference type="GO" id="GO:0003866">
    <property type="term" value="F:3-phosphoshikimate 1-carboxyvinyltransferase activity"/>
    <property type="evidence" value="ECO:0007669"/>
    <property type="project" value="TreeGrafter"/>
</dbReference>
<dbReference type="AlphaFoldDB" id="A0A538TTQ4"/>
<dbReference type="PANTHER" id="PTHR21090:SF5">
    <property type="entry name" value="PENTAFUNCTIONAL AROM POLYPEPTIDE"/>
    <property type="match status" value="1"/>
</dbReference>
<dbReference type="SUPFAM" id="SSF55205">
    <property type="entry name" value="EPT/RTPC-like"/>
    <property type="match status" value="1"/>
</dbReference>
<dbReference type="EMBL" id="VBOX01000003">
    <property type="protein sequence ID" value="TMQ66978.1"/>
    <property type="molecule type" value="Genomic_DNA"/>
</dbReference>
<protein>
    <recommendedName>
        <fullName evidence="2">Enolpyruvate transferase domain-containing protein</fullName>
    </recommendedName>
</protein>
<dbReference type="PROSITE" id="PS00885">
    <property type="entry name" value="EPSP_SYNTHASE_2"/>
    <property type="match status" value="1"/>
</dbReference>
<dbReference type="Gene3D" id="3.65.10.10">
    <property type="entry name" value="Enolpyruvate transferase domain"/>
    <property type="match status" value="2"/>
</dbReference>
<gene>
    <name evidence="3" type="ORF">E6K77_00415</name>
</gene>
<dbReference type="InterPro" id="IPR013792">
    <property type="entry name" value="RNA3'P_cycl/enolpyr_Trfase_a/b"/>
</dbReference>
<dbReference type="InterPro" id="IPR023193">
    <property type="entry name" value="EPSP_synthase_CS"/>
</dbReference>